<evidence type="ECO:0000313" key="3">
    <source>
        <dbReference type="EMBL" id="EKC76765.1"/>
    </source>
</evidence>
<accession>K1UES9</accession>
<proteinExistence type="predicted"/>
<dbReference type="AlphaFoldDB" id="K1UES9"/>
<evidence type="ECO:0000259" key="2">
    <source>
        <dbReference type="PROSITE" id="PS50943"/>
    </source>
</evidence>
<protein>
    <submittedName>
        <fullName evidence="3">Transcriptional regulator</fullName>
    </submittedName>
</protein>
<evidence type="ECO:0000256" key="1">
    <source>
        <dbReference type="ARBA" id="ARBA00023125"/>
    </source>
</evidence>
<sequence length="108" mass="11734">MFSREKFASRLLALRKQAGLSVAALGDALGISGASVTQLEKCQRSPSVEVFGKVADLFGVSYDYLAGCDGAPSPKETDTLYLEISALAPSDREEVMRYARYVRANPRK</sequence>
<keyword evidence="1" id="KW-0238">DNA-binding</keyword>
<dbReference type="Gene3D" id="1.10.260.40">
    <property type="entry name" value="lambda repressor-like DNA-binding domains"/>
    <property type="match status" value="1"/>
</dbReference>
<dbReference type="SUPFAM" id="SSF47413">
    <property type="entry name" value="lambda repressor-like DNA-binding domains"/>
    <property type="match status" value="1"/>
</dbReference>
<dbReference type="InterPro" id="IPR010982">
    <property type="entry name" value="Lambda_DNA-bd_dom_sf"/>
</dbReference>
<dbReference type="InterPro" id="IPR001387">
    <property type="entry name" value="Cro/C1-type_HTH"/>
</dbReference>
<dbReference type="Pfam" id="PF01381">
    <property type="entry name" value="HTH_3"/>
    <property type="match status" value="1"/>
</dbReference>
<dbReference type="CDD" id="cd00093">
    <property type="entry name" value="HTH_XRE"/>
    <property type="match status" value="1"/>
</dbReference>
<dbReference type="PANTHER" id="PTHR46558">
    <property type="entry name" value="TRACRIPTIONAL REGULATORY PROTEIN-RELATED-RELATED"/>
    <property type="match status" value="1"/>
</dbReference>
<dbReference type="SMART" id="SM00530">
    <property type="entry name" value="HTH_XRE"/>
    <property type="match status" value="1"/>
</dbReference>
<gene>
    <name evidence="3" type="ORF">LEA_04533</name>
</gene>
<reference evidence="3" key="1">
    <citation type="journal article" date="2013" name="Environ. Microbiol.">
        <title>Microbiota from the distal guts of lean and obese adolescents exhibit partial functional redundancy besides clear differences in community structure.</title>
        <authorList>
            <person name="Ferrer M."/>
            <person name="Ruiz A."/>
            <person name="Lanza F."/>
            <person name="Haange S.B."/>
            <person name="Oberbach A."/>
            <person name="Till H."/>
            <person name="Bargiela R."/>
            <person name="Campoy C."/>
            <person name="Segura M.T."/>
            <person name="Richter M."/>
            <person name="von Bergen M."/>
            <person name="Seifert J."/>
            <person name="Suarez A."/>
        </authorList>
    </citation>
    <scope>NUCLEOTIDE SEQUENCE</scope>
</reference>
<organism evidence="3">
    <name type="scientific">human gut metagenome</name>
    <dbReference type="NCBI Taxonomy" id="408170"/>
    <lineage>
        <taxon>unclassified sequences</taxon>
        <taxon>metagenomes</taxon>
        <taxon>organismal metagenomes</taxon>
    </lineage>
</organism>
<name>K1UES9_9ZZZZ</name>
<dbReference type="EMBL" id="AJWY01002981">
    <property type="protein sequence ID" value="EKC76765.1"/>
    <property type="molecule type" value="Genomic_DNA"/>
</dbReference>
<dbReference type="PROSITE" id="PS50943">
    <property type="entry name" value="HTH_CROC1"/>
    <property type="match status" value="1"/>
</dbReference>
<dbReference type="PANTHER" id="PTHR46558:SF13">
    <property type="entry name" value="HTH-TYPE TRANSCRIPTIONAL REGULATOR IMMR"/>
    <property type="match status" value="1"/>
</dbReference>
<dbReference type="GO" id="GO:0003677">
    <property type="term" value="F:DNA binding"/>
    <property type="evidence" value="ECO:0007669"/>
    <property type="project" value="UniProtKB-KW"/>
</dbReference>
<comment type="caution">
    <text evidence="3">The sequence shown here is derived from an EMBL/GenBank/DDBJ whole genome shotgun (WGS) entry which is preliminary data.</text>
</comment>
<feature type="domain" description="HTH cro/C1-type" evidence="2">
    <location>
        <begin position="11"/>
        <end position="65"/>
    </location>
</feature>